<organism evidence="2 3">
    <name type="scientific">Candolleomyces aberdarensis</name>
    <dbReference type="NCBI Taxonomy" id="2316362"/>
    <lineage>
        <taxon>Eukaryota</taxon>
        <taxon>Fungi</taxon>
        <taxon>Dikarya</taxon>
        <taxon>Basidiomycota</taxon>
        <taxon>Agaricomycotina</taxon>
        <taxon>Agaricomycetes</taxon>
        <taxon>Agaricomycetidae</taxon>
        <taxon>Agaricales</taxon>
        <taxon>Agaricineae</taxon>
        <taxon>Psathyrellaceae</taxon>
        <taxon>Candolleomyces</taxon>
    </lineage>
</organism>
<dbReference type="AlphaFoldDB" id="A0A4Q2CZW3"/>
<accession>A0A4Q2CZW3</accession>
<keyword evidence="3" id="KW-1185">Reference proteome</keyword>
<proteinExistence type="predicted"/>
<evidence type="ECO:0000259" key="1">
    <source>
        <dbReference type="PROSITE" id="PS51194"/>
    </source>
</evidence>
<dbReference type="InterPro" id="IPR027417">
    <property type="entry name" value="P-loop_NTPase"/>
</dbReference>
<dbReference type="OrthoDB" id="3269685at2759"/>
<dbReference type="Pfam" id="PF00271">
    <property type="entry name" value="Helicase_C"/>
    <property type="match status" value="1"/>
</dbReference>
<dbReference type="Proteomes" id="UP000290288">
    <property type="component" value="Unassembled WGS sequence"/>
</dbReference>
<dbReference type="PROSITE" id="PS51194">
    <property type="entry name" value="HELICASE_CTER"/>
    <property type="match status" value="1"/>
</dbReference>
<reference evidence="2 3" key="1">
    <citation type="submission" date="2019-01" db="EMBL/GenBank/DDBJ databases">
        <title>Draft genome sequence of Psathyrella aberdarensis IHI B618.</title>
        <authorList>
            <person name="Buettner E."/>
            <person name="Kellner H."/>
        </authorList>
    </citation>
    <scope>NUCLEOTIDE SEQUENCE [LARGE SCALE GENOMIC DNA]</scope>
    <source>
        <strain evidence="2 3">IHI B618</strain>
    </source>
</reference>
<name>A0A4Q2CZW3_9AGAR</name>
<dbReference type="Gene3D" id="3.40.50.300">
    <property type="entry name" value="P-loop containing nucleotide triphosphate hydrolases"/>
    <property type="match status" value="1"/>
</dbReference>
<evidence type="ECO:0000313" key="2">
    <source>
        <dbReference type="EMBL" id="RXW12387.1"/>
    </source>
</evidence>
<dbReference type="STRING" id="2316362.A0A4Q2CZW3"/>
<dbReference type="SUPFAM" id="SSF52540">
    <property type="entry name" value="P-loop containing nucleoside triphosphate hydrolases"/>
    <property type="match status" value="1"/>
</dbReference>
<comment type="caution">
    <text evidence="2">The sequence shown here is derived from an EMBL/GenBank/DDBJ whole genome shotgun (WGS) entry which is preliminary data.</text>
</comment>
<dbReference type="EMBL" id="SDEE01001264">
    <property type="protein sequence ID" value="RXW12387.1"/>
    <property type="molecule type" value="Genomic_DNA"/>
</dbReference>
<gene>
    <name evidence="2" type="ORF">EST38_g13468</name>
</gene>
<sequence>MKSSTTSFSFSELDWVLNEPDTTVIFCKTIALGFRVTVHLWHLAISKGLIDVAKRIRMFNSLNSAAFNIDTLQFVDEPGSPSVVIATDVLSVGWDGQLTRNAVIFGEPDNIDDFVQKIGRVGRNRTLVTSPRGILYHSKQALSTAKSVMEQSSRGTKDTQVMDPSMARFLLAKCKRSNIDEQYNDPTGDKPCGCTSCLARRTPDDGMGTCNCSGCMPETTFQFVEETFNGPEAKQRARPGEGISKNMRTHGTGVLESLRYEIYWTSIHGSFDTPYIYLPSSLITKLIDSIYSIDSVSDVKNIVSGHQRLEGHHQRLYDACEDLRKDFAGIRALEKRERLAKKAAGTAEAVLGSNSAHNGGGIIVNSEEGNGEELTLNPVSQTGIK</sequence>
<evidence type="ECO:0000313" key="3">
    <source>
        <dbReference type="Proteomes" id="UP000290288"/>
    </source>
</evidence>
<feature type="domain" description="Helicase C-terminal" evidence="1">
    <location>
        <begin position="12"/>
        <end position="167"/>
    </location>
</feature>
<protein>
    <recommendedName>
        <fullName evidence="1">Helicase C-terminal domain-containing protein</fullName>
    </recommendedName>
</protein>
<dbReference type="InterPro" id="IPR001650">
    <property type="entry name" value="Helicase_C-like"/>
</dbReference>
<dbReference type="CDD" id="cd18785">
    <property type="entry name" value="SF2_C"/>
    <property type="match status" value="1"/>
</dbReference>